<dbReference type="EMBL" id="JANBQB010000402">
    <property type="protein sequence ID" value="KAJ1976765.1"/>
    <property type="molecule type" value="Genomic_DNA"/>
</dbReference>
<reference evidence="3" key="1">
    <citation type="submission" date="2022-07" db="EMBL/GenBank/DDBJ databases">
        <title>Phylogenomic reconstructions and comparative analyses of Kickxellomycotina fungi.</title>
        <authorList>
            <person name="Reynolds N.K."/>
            <person name="Stajich J.E."/>
            <person name="Barry K."/>
            <person name="Grigoriev I.V."/>
            <person name="Crous P."/>
            <person name="Smith M.E."/>
        </authorList>
    </citation>
    <scope>NUCLEOTIDE SEQUENCE</scope>
    <source>
        <strain evidence="3">RSA 567</strain>
    </source>
</reference>
<accession>A0A9W8B630</accession>
<evidence type="ECO:0000256" key="2">
    <source>
        <dbReference type="SAM" id="MobiDB-lite"/>
    </source>
</evidence>
<comment type="caution">
    <text evidence="3">The sequence shown here is derived from an EMBL/GenBank/DDBJ whole genome shotgun (WGS) entry which is preliminary data.</text>
</comment>
<organism evidence="3 4">
    <name type="scientific">Dimargaris verticillata</name>
    <dbReference type="NCBI Taxonomy" id="2761393"/>
    <lineage>
        <taxon>Eukaryota</taxon>
        <taxon>Fungi</taxon>
        <taxon>Fungi incertae sedis</taxon>
        <taxon>Zoopagomycota</taxon>
        <taxon>Kickxellomycotina</taxon>
        <taxon>Dimargaritomycetes</taxon>
        <taxon>Dimargaritales</taxon>
        <taxon>Dimargaritaceae</taxon>
        <taxon>Dimargaris</taxon>
    </lineage>
</organism>
<keyword evidence="4" id="KW-1185">Reference proteome</keyword>
<keyword evidence="1" id="KW-0175">Coiled coil</keyword>
<protein>
    <submittedName>
        <fullName evidence="3">Uncharacterized protein</fullName>
    </submittedName>
</protein>
<evidence type="ECO:0000256" key="1">
    <source>
        <dbReference type="SAM" id="Coils"/>
    </source>
</evidence>
<feature type="region of interest" description="Disordered" evidence="2">
    <location>
        <begin position="35"/>
        <end position="60"/>
    </location>
</feature>
<dbReference type="Proteomes" id="UP001151582">
    <property type="component" value="Unassembled WGS sequence"/>
</dbReference>
<proteinExistence type="predicted"/>
<evidence type="ECO:0000313" key="3">
    <source>
        <dbReference type="EMBL" id="KAJ1976765.1"/>
    </source>
</evidence>
<sequence length="146" mass="16012">MATARPNSSQRLAIIETARTALNRWNQSQHKLLEFTQVSTRQQSPPDPSSSPPAVSASELTEKAQALRQVYQTDLTQLLEAVKAVDQLPSPDPALDANTSSLATLQQTVDELSEVSRQKRTEVADLTKQLTSLQLALATLSEFQNL</sequence>
<name>A0A9W8B630_9FUNG</name>
<dbReference type="OrthoDB" id="10390837at2759"/>
<feature type="coiled-coil region" evidence="1">
    <location>
        <begin position="102"/>
        <end position="129"/>
    </location>
</feature>
<evidence type="ECO:0000313" key="4">
    <source>
        <dbReference type="Proteomes" id="UP001151582"/>
    </source>
</evidence>
<dbReference type="AlphaFoldDB" id="A0A9W8B630"/>
<gene>
    <name evidence="3" type="ORF">H4R34_003853</name>
</gene>